<keyword evidence="8" id="KW-0902">Two-component regulatory system</keyword>
<dbReference type="InterPro" id="IPR000700">
    <property type="entry name" value="PAS-assoc_C"/>
</dbReference>
<evidence type="ECO:0000256" key="6">
    <source>
        <dbReference type="ARBA" id="ARBA00022777"/>
    </source>
</evidence>
<name>G0J7J9_CYCMS</name>
<dbReference type="SUPFAM" id="SSF47384">
    <property type="entry name" value="Homodimeric domain of signal transducing histidine kinase"/>
    <property type="match status" value="1"/>
</dbReference>
<keyword evidence="12" id="KW-1133">Transmembrane helix</keyword>
<evidence type="ECO:0000256" key="1">
    <source>
        <dbReference type="ARBA" id="ARBA00000085"/>
    </source>
</evidence>
<dbReference type="SUPFAM" id="SSF55874">
    <property type="entry name" value="ATPase domain of HSP90 chaperone/DNA topoisomerase II/histidine kinase"/>
    <property type="match status" value="1"/>
</dbReference>
<dbReference type="InterPro" id="IPR036890">
    <property type="entry name" value="HATPase_C_sf"/>
</dbReference>
<dbReference type="KEGG" id="cmr:Cycma_3224"/>
<dbReference type="PANTHER" id="PTHR45339">
    <property type="entry name" value="HYBRID SIGNAL TRANSDUCTION HISTIDINE KINASE J"/>
    <property type="match status" value="1"/>
</dbReference>
<dbReference type="Gene3D" id="3.40.50.2300">
    <property type="match status" value="2"/>
</dbReference>
<evidence type="ECO:0000259" key="15">
    <source>
        <dbReference type="PROSITE" id="PS50113"/>
    </source>
</evidence>
<keyword evidence="5" id="KW-0547">Nucleotide-binding</keyword>
<feature type="transmembrane region" description="Helical" evidence="12">
    <location>
        <begin position="6"/>
        <end position="27"/>
    </location>
</feature>
<feature type="transmembrane region" description="Helical" evidence="12">
    <location>
        <begin position="36"/>
        <end position="53"/>
    </location>
</feature>
<feature type="domain" description="Response regulatory" evidence="14">
    <location>
        <begin position="758"/>
        <end position="877"/>
    </location>
</feature>
<evidence type="ECO:0000256" key="5">
    <source>
        <dbReference type="ARBA" id="ARBA00022741"/>
    </source>
</evidence>
<dbReference type="Pfam" id="PF00072">
    <property type="entry name" value="Response_reg"/>
    <property type="match status" value="1"/>
</dbReference>
<dbReference type="CDD" id="cd00082">
    <property type="entry name" value="HisKA"/>
    <property type="match status" value="1"/>
</dbReference>
<dbReference type="Gene3D" id="3.30.450.20">
    <property type="entry name" value="PAS domain"/>
    <property type="match status" value="1"/>
</dbReference>
<feature type="transmembrane region" description="Helical" evidence="12">
    <location>
        <begin position="103"/>
        <end position="120"/>
    </location>
</feature>
<gene>
    <name evidence="16" type="ordered locus">Cycma_3224</name>
</gene>
<dbReference type="OrthoDB" id="9811889at2"/>
<evidence type="ECO:0000256" key="7">
    <source>
        <dbReference type="ARBA" id="ARBA00022840"/>
    </source>
</evidence>
<dbReference type="CDD" id="cd16922">
    <property type="entry name" value="HATPase_EvgS-ArcB-TorS-like"/>
    <property type="match status" value="1"/>
</dbReference>
<feature type="modified residue" description="4-aspartylphosphate" evidence="11">
    <location>
        <position position="810"/>
    </location>
</feature>
<evidence type="ECO:0000256" key="3">
    <source>
        <dbReference type="ARBA" id="ARBA00022553"/>
    </source>
</evidence>
<dbReference type="Pfam" id="PF13188">
    <property type="entry name" value="PAS_8"/>
    <property type="match status" value="1"/>
</dbReference>
<feature type="transmembrane region" description="Helical" evidence="12">
    <location>
        <begin position="181"/>
        <end position="200"/>
    </location>
</feature>
<dbReference type="Pfam" id="PF00512">
    <property type="entry name" value="HisKA"/>
    <property type="match status" value="1"/>
</dbReference>
<keyword evidence="4" id="KW-0808">Transferase</keyword>
<dbReference type="PROSITE" id="PS50109">
    <property type="entry name" value="HIS_KIN"/>
    <property type="match status" value="1"/>
</dbReference>
<dbReference type="InterPro" id="IPR001789">
    <property type="entry name" value="Sig_transdc_resp-reg_receiver"/>
</dbReference>
<dbReference type="Gene3D" id="3.30.565.10">
    <property type="entry name" value="Histidine kinase-like ATPase, C-terminal domain"/>
    <property type="match status" value="1"/>
</dbReference>
<evidence type="ECO:0000313" key="16">
    <source>
        <dbReference type="EMBL" id="AEL26952.1"/>
    </source>
</evidence>
<dbReference type="InterPro" id="IPR011006">
    <property type="entry name" value="CheY-like_superfamily"/>
</dbReference>
<evidence type="ECO:0000256" key="4">
    <source>
        <dbReference type="ARBA" id="ARBA00022679"/>
    </source>
</evidence>
<dbReference type="Proteomes" id="UP000001635">
    <property type="component" value="Chromosome"/>
</dbReference>
<dbReference type="Pfam" id="PF02518">
    <property type="entry name" value="HATPase_c"/>
    <property type="match status" value="1"/>
</dbReference>
<dbReference type="EC" id="2.7.13.3" evidence="2"/>
<dbReference type="InterPro" id="IPR003661">
    <property type="entry name" value="HisK_dim/P_dom"/>
</dbReference>
<dbReference type="PANTHER" id="PTHR45339:SF1">
    <property type="entry name" value="HYBRID SIGNAL TRANSDUCTION HISTIDINE KINASE J"/>
    <property type="match status" value="1"/>
</dbReference>
<dbReference type="EMBL" id="CP002955">
    <property type="protein sequence ID" value="AEL26952.1"/>
    <property type="molecule type" value="Genomic_DNA"/>
</dbReference>
<protein>
    <recommendedName>
        <fullName evidence="10">Sensory/regulatory protein RpfC</fullName>
        <ecNumber evidence="2">2.7.13.3</ecNumber>
    </recommendedName>
</protein>
<evidence type="ECO:0000256" key="2">
    <source>
        <dbReference type="ARBA" id="ARBA00012438"/>
    </source>
</evidence>
<dbReference type="SUPFAM" id="SSF55785">
    <property type="entry name" value="PYP-like sensor domain (PAS domain)"/>
    <property type="match status" value="1"/>
</dbReference>
<dbReference type="SMART" id="SM00387">
    <property type="entry name" value="HATPase_c"/>
    <property type="match status" value="1"/>
</dbReference>
<feature type="domain" description="Histidine kinase" evidence="13">
    <location>
        <begin position="371"/>
        <end position="596"/>
    </location>
</feature>
<dbReference type="AlphaFoldDB" id="G0J7J9"/>
<keyword evidence="6 16" id="KW-0418">Kinase</keyword>
<sequence length="879" mass="99108">MLSSLNLNTLLVLLVVVAIAPVILIFFLKKEVHGKAASYFSGLMVACFVYSISNVVELSMTTVFSKLLMLKTMYIGAVSFAPLVLLFTLIYTEREKWITSRRLMLLFIVPIVNLILVWTNDYHPYFYSSFDLVERGDFIMMVTGKGFGYWLHQSYTLLLLFVSLYLLLLRIREVPPADYKQVFMVILGLCFPFLVYILYLTIKGPILIDFITFSFLGTGVFFYLGLTRYNLFKIAPIAYRTLFDNMQEGVLVSDTSGGLITLNLAAANMLELKTINQKLALKVIEKGWPEVNELLTCAEEYRMIEFSCKKNEILNWYLVSKSSIKGQNRQVVGSIILVRDITQEKLFQFEIQRSREEAEEANRAKSEFLANMSHEIRTPLNGVIGFTELLSNTQLNGQQIKYANTALNSANALLDLINDILDLAKIESGKSETNIHQLHLHDFLETILDVLSFQAHKKGLELILDLDPRIGNLIEADELKLKQVLINLLNNALKFTNKGQVILKLTLLDSLIEGDKEKVRVRFSVIDSGIGIPKDKQQLIFDAFSQADSSTTKKFGGTGLGLTISNKLLKLLDSSIQLNSELGKGSEFYFDLDLVAIEPNVSEKDLSELGEALIIDANEISGKVTKSYCERVGVKATHTSVITDGFFTLETNPNINLVIFNNSILGSNSVWTMQKMMKLVKERVPKVNFIAAVESIEQERVVKNYNSIGCEAILYKPATPTKLKKIFESLLKSNKAEPVLTPRDNGKVLDSNTEEPFRLLIAEDNSVNRMLVKIYMQKLDPSAIIMEADDGEEALSIIKENSNLDLIITDINMPKLDGYELLKAVRATSSTRHIPIVGFTANAFKDEISETKNSEFDGFLTKPVVQEKFQKTVRKWLKK</sequence>
<keyword evidence="3 11" id="KW-0597">Phosphoprotein</keyword>
<dbReference type="HOGENOM" id="CLU_000445_114_15_10"/>
<proteinExistence type="predicted"/>
<dbReference type="SMART" id="SM00388">
    <property type="entry name" value="HisKA"/>
    <property type="match status" value="1"/>
</dbReference>
<feature type="transmembrane region" description="Helical" evidence="12">
    <location>
        <begin position="150"/>
        <end position="169"/>
    </location>
</feature>
<dbReference type="FunFam" id="1.10.287.130:FF:000002">
    <property type="entry name" value="Two-component osmosensing histidine kinase"/>
    <property type="match status" value="1"/>
</dbReference>
<dbReference type="FunFam" id="3.30.565.10:FF:000010">
    <property type="entry name" value="Sensor histidine kinase RcsC"/>
    <property type="match status" value="1"/>
</dbReference>
<dbReference type="STRING" id="880070.Cycma_3224"/>
<dbReference type="PROSITE" id="PS50110">
    <property type="entry name" value="RESPONSE_REGULATORY"/>
    <property type="match status" value="1"/>
</dbReference>
<keyword evidence="17" id="KW-1185">Reference proteome</keyword>
<evidence type="ECO:0000256" key="10">
    <source>
        <dbReference type="ARBA" id="ARBA00068150"/>
    </source>
</evidence>
<dbReference type="InterPro" id="IPR005467">
    <property type="entry name" value="His_kinase_dom"/>
</dbReference>
<evidence type="ECO:0000259" key="13">
    <source>
        <dbReference type="PROSITE" id="PS50109"/>
    </source>
</evidence>
<evidence type="ECO:0000259" key="14">
    <source>
        <dbReference type="PROSITE" id="PS50110"/>
    </source>
</evidence>
<dbReference type="eggNOG" id="COG0784">
    <property type="taxonomic scope" value="Bacteria"/>
</dbReference>
<feature type="domain" description="PAC" evidence="15">
    <location>
        <begin position="297"/>
        <end position="353"/>
    </location>
</feature>
<keyword evidence="7" id="KW-0067">ATP-binding</keyword>
<dbReference type="InterPro" id="IPR000014">
    <property type="entry name" value="PAS"/>
</dbReference>
<dbReference type="Gene3D" id="1.10.287.130">
    <property type="match status" value="1"/>
</dbReference>
<comment type="catalytic activity">
    <reaction evidence="1">
        <text>ATP + protein L-histidine = ADP + protein N-phospho-L-histidine.</text>
        <dbReference type="EC" id="2.7.13.3"/>
    </reaction>
</comment>
<accession>G0J7J9</accession>
<evidence type="ECO:0000256" key="9">
    <source>
        <dbReference type="ARBA" id="ARBA00064003"/>
    </source>
</evidence>
<feature type="transmembrane region" description="Helical" evidence="12">
    <location>
        <begin position="73"/>
        <end position="91"/>
    </location>
</feature>
<dbReference type="InterPro" id="IPR031621">
    <property type="entry name" value="HisKA_7TM"/>
</dbReference>
<dbReference type="InterPro" id="IPR003594">
    <property type="entry name" value="HATPase_dom"/>
</dbReference>
<dbReference type="InterPro" id="IPR036097">
    <property type="entry name" value="HisK_dim/P_sf"/>
</dbReference>
<dbReference type="InterPro" id="IPR035965">
    <property type="entry name" value="PAS-like_dom_sf"/>
</dbReference>
<evidence type="ECO:0000256" key="8">
    <source>
        <dbReference type="ARBA" id="ARBA00023012"/>
    </source>
</evidence>
<reference evidence="17" key="1">
    <citation type="submission" date="2011-07" db="EMBL/GenBank/DDBJ databases">
        <title>The complete genome of Cyclobacterium marinum DSM 745.</title>
        <authorList>
            <person name="Lucas S."/>
            <person name="Han J."/>
            <person name="Lapidus A."/>
            <person name="Bruce D."/>
            <person name="Goodwin L."/>
            <person name="Pitluck S."/>
            <person name="Peters L."/>
            <person name="Kyrpides N."/>
            <person name="Mavromatis K."/>
            <person name="Ivanova N."/>
            <person name="Ovchinnikova G."/>
            <person name="Chertkov O."/>
            <person name="Detter J.C."/>
            <person name="Tapia R."/>
            <person name="Han C."/>
            <person name="Land M."/>
            <person name="Hauser L."/>
            <person name="Markowitz V."/>
            <person name="Cheng J.-F."/>
            <person name="Hugenholtz P."/>
            <person name="Woyke T."/>
            <person name="Wu D."/>
            <person name="Tindall B."/>
            <person name="Schuetze A."/>
            <person name="Brambilla E."/>
            <person name="Klenk H.-P."/>
            <person name="Eisen J.A."/>
        </authorList>
    </citation>
    <scope>NUCLEOTIDE SEQUENCE [LARGE SCALE GENOMIC DNA]</scope>
    <source>
        <strain evidence="17">ATCC 25205 / DSM 745 / LMG 13164 / NCIMB 1802</strain>
    </source>
</reference>
<dbReference type="PRINTS" id="PR00344">
    <property type="entry name" value="BCTRLSENSOR"/>
</dbReference>
<dbReference type="GO" id="GO:0000155">
    <property type="term" value="F:phosphorelay sensor kinase activity"/>
    <property type="evidence" value="ECO:0007669"/>
    <property type="project" value="InterPro"/>
</dbReference>
<keyword evidence="12" id="KW-0472">Membrane</keyword>
<dbReference type="Pfam" id="PF16927">
    <property type="entry name" value="HisKA_7TM"/>
    <property type="match status" value="1"/>
</dbReference>
<organism evidence="16 17">
    <name type="scientific">Cyclobacterium marinum (strain ATCC 25205 / DSM 745 / LMG 13164 / NCIMB 1802)</name>
    <name type="common">Flectobacillus marinus</name>
    <dbReference type="NCBI Taxonomy" id="880070"/>
    <lineage>
        <taxon>Bacteria</taxon>
        <taxon>Pseudomonadati</taxon>
        <taxon>Bacteroidota</taxon>
        <taxon>Cytophagia</taxon>
        <taxon>Cytophagales</taxon>
        <taxon>Cyclobacteriaceae</taxon>
        <taxon>Cyclobacterium</taxon>
    </lineage>
</organism>
<evidence type="ECO:0000256" key="12">
    <source>
        <dbReference type="SAM" id="Phobius"/>
    </source>
</evidence>
<comment type="subunit">
    <text evidence="9">At low DSF concentrations, interacts with RpfF.</text>
</comment>
<dbReference type="InterPro" id="IPR004358">
    <property type="entry name" value="Sig_transdc_His_kin-like_C"/>
</dbReference>
<feature type="transmembrane region" description="Helical" evidence="12">
    <location>
        <begin position="206"/>
        <end position="226"/>
    </location>
</feature>
<evidence type="ECO:0000256" key="11">
    <source>
        <dbReference type="PROSITE-ProRule" id="PRU00169"/>
    </source>
</evidence>
<dbReference type="PROSITE" id="PS50113">
    <property type="entry name" value="PAC"/>
    <property type="match status" value="1"/>
</dbReference>
<evidence type="ECO:0000313" key="17">
    <source>
        <dbReference type="Proteomes" id="UP000001635"/>
    </source>
</evidence>
<keyword evidence="12" id="KW-0812">Transmembrane</keyword>
<dbReference type="GO" id="GO:0005524">
    <property type="term" value="F:ATP binding"/>
    <property type="evidence" value="ECO:0007669"/>
    <property type="project" value="UniProtKB-KW"/>
</dbReference>
<dbReference type="SMART" id="SM00448">
    <property type="entry name" value="REC"/>
    <property type="match status" value="1"/>
</dbReference>
<dbReference type="eggNOG" id="COG5002">
    <property type="taxonomic scope" value="Bacteria"/>
</dbReference>
<dbReference type="SUPFAM" id="SSF52172">
    <property type="entry name" value="CheY-like"/>
    <property type="match status" value="1"/>
</dbReference>
<dbReference type="CDD" id="cd17546">
    <property type="entry name" value="REC_hyHK_CKI1_RcsC-like"/>
    <property type="match status" value="1"/>
</dbReference>